<sequence length="35" mass="4022">MKLKPGPNENHSRNLDQGCTCFEIQQNKFATTALW</sequence>
<reference evidence="1 2" key="1">
    <citation type="submission" date="2020-08" db="EMBL/GenBank/DDBJ databases">
        <title>Genomic Encyclopedia of Type Strains, Phase IV (KMG-IV): sequencing the most valuable type-strain genomes for metagenomic binning, comparative biology and taxonomic classification.</title>
        <authorList>
            <person name="Goeker M."/>
        </authorList>
    </citation>
    <scope>NUCLEOTIDE SEQUENCE [LARGE SCALE GENOMIC DNA]</scope>
    <source>
        <strain evidence="1 2">DSM 101064</strain>
    </source>
</reference>
<dbReference type="AlphaFoldDB" id="A0A7W9EWA2"/>
<accession>A0A7W9EWA2</accession>
<comment type="caution">
    <text evidence="1">The sequence shown here is derived from an EMBL/GenBank/DDBJ whole genome shotgun (WGS) entry which is preliminary data.</text>
</comment>
<proteinExistence type="predicted"/>
<organism evidence="1 2">
    <name type="scientific">Yoonia ponticola</name>
    <dbReference type="NCBI Taxonomy" id="1524255"/>
    <lineage>
        <taxon>Bacteria</taxon>
        <taxon>Pseudomonadati</taxon>
        <taxon>Pseudomonadota</taxon>
        <taxon>Alphaproteobacteria</taxon>
        <taxon>Rhodobacterales</taxon>
        <taxon>Paracoccaceae</taxon>
        <taxon>Yoonia</taxon>
    </lineage>
</organism>
<protein>
    <submittedName>
        <fullName evidence="1">Uncharacterized protein</fullName>
    </submittedName>
</protein>
<gene>
    <name evidence="1" type="ORF">FHS72_000002</name>
</gene>
<keyword evidence="2" id="KW-1185">Reference proteome</keyword>
<evidence type="ECO:0000313" key="2">
    <source>
        <dbReference type="Proteomes" id="UP000535415"/>
    </source>
</evidence>
<dbReference type="EMBL" id="JACIJM010000001">
    <property type="protein sequence ID" value="MBB5720398.1"/>
    <property type="molecule type" value="Genomic_DNA"/>
</dbReference>
<dbReference type="Proteomes" id="UP000535415">
    <property type="component" value="Unassembled WGS sequence"/>
</dbReference>
<name>A0A7W9EWA2_9RHOB</name>
<evidence type="ECO:0000313" key="1">
    <source>
        <dbReference type="EMBL" id="MBB5720398.1"/>
    </source>
</evidence>